<keyword evidence="1" id="KW-0472">Membrane</keyword>
<feature type="transmembrane region" description="Helical" evidence="1">
    <location>
        <begin position="33"/>
        <end position="52"/>
    </location>
</feature>
<organism evidence="2 3">
    <name type="scientific">Limosilactobacillus oris DSM 4864</name>
    <dbReference type="NCBI Taxonomy" id="1423779"/>
    <lineage>
        <taxon>Bacteria</taxon>
        <taxon>Bacillati</taxon>
        <taxon>Bacillota</taxon>
        <taxon>Bacilli</taxon>
        <taxon>Lactobacillales</taxon>
        <taxon>Lactobacillaceae</taxon>
        <taxon>Limosilactobacillus</taxon>
    </lineage>
</organism>
<evidence type="ECO:0000256" key="1">
    <source>
        <dbReference type="SAM" id="Phobius"/>
    </source>
</evidence>
<proteinExistence type="predicted"/>
<accession>A0A0R1WQT8</accession>
<comment type="caution">
    <text evidence="2">The sequence shown here is derived from an EMBL/GenBank/DDBJ whole genome shotgun (WGS) entry which is preliminary data.</text>
</comment>
<dbReference type="RefSeq" id="WP_003715998.1">
    <property type="nucleotide sequence ID" value="NZ_AZGE01000002.1"/>
</dbReference>
<dbReference type="AlphaFoldDB" id="A0A0R1WQT8"/>
<name>A0A0R1WQT8_9LACO</name>
<keyword evidence="1" id="KW-1133">Transmembrane helix</keyword>
<protein>
    <submittedName>
        <fullName evidence="2">Uncharacterized protein</fullName>
    </submittedName>
</protein>
<dbReference type="PATRIC" id="fig|1423779.3.peg.836"/>
<evidence type="ECO:0000313" key="3">
    <source>
        <dbReference type="Proteomes" id="UP000050973"/>
    </source>
</evidence>
<dbReference type="EMBL" id="AZGE01000002">
    <property type="protein sequence ID" value="KRM16716.1"/>
    <property type="molecule type" value="Genomic_DNA"/>
</dbReference>
<dbReference type="Proteomes" id="UP000050973">
    <property type="component" value="Unassembled WGS sequence"/>
</dbReference>
<keyword evidence="1" id="KW-0812">Transmembrane</keyword>
<gene>
    <name evidence="2" type="ORF">FC49_GL000819</name>
</gene>
<feature type="transmembrane region" description="Helical" evidence="1">
    <location>
        <begin position="64"/>
        <end position="85"/>
    </location>
</feature>
<reference evidence="2 3" key="1">
    <citation type="journal article" date="2015" name="Genome Announc.">
        <title>Expanding the biotechnology potential of lactobacilli through comparative genomics of 213 strains and associated genera.</title>
        <authorList>
            <person name="Sun Z."/>
            <person name="Harris H.M."/>
            <person name="McCann A."/>
            <person name="Guo C."/>
            <person name="Argimon S."/>
            <person name="Zhang W."/>
            <person name="Yang X."/>
            <person name="Jeffery I.B."/>
            <person name="Cooney J.C."/>
            <person name="Kagawa T.F."/>
            <person name="Liu W."/>
            <person name="Song Y."/>
            <person name="Salvetti E."/>
            <person name="Wrobel A."/>
            <person name="Rasinkangas P."/>
            <person name="Parkhill J."/>
            <person name="Rea M.C."/>
            <person name="O'Sullivan O."/>
            <person name="Ritari J."/>
            <person name="Douillard F.P."/>
            <person name="Paul Ross R."/>
            <person name="Yang R."/>
            <person name="Briner A.E."/>
            <person name="Felis G.E."/>
            <person name="de Vos W.M."/>
            <person name="Barrangou R."/>
            <person name="Klaenhammer T.R."/>
            <person name="Caufield P.W."/>
            <person name="Cui Y."/>
            <person name="Zhang H."/>
            <person name="O'Toole P.W."/>
        </authorList>
    </citation>
    <scope>NUCLEOTIDE SEQUENCE [LARGE SCALE GENOMIC DNA]</scope>
    <source>
        <strain evidence="2 3">DSM 4864</strain>
    </source>
</reference>
<sequence>MSKRQILIGGAFAIGLFLMAGYTIDNRGFHSGIYGILGSILLVIAYLGAFWPQIKAGDRHARRLACWLAALLGLIIILDIAEALLA</sequence>
<evidence type="ECO:0000313" key="2">
    <source>
        <dbReference type="EMBL" id="KRM16716.1"/>
    </source>
</evidence>